<feature type="domain" description="Doublecortin" evidence="8">
    <location>
        <begin position="71"/>
        <end position="145"/>
    </location>
</feature>
<sequence length="145" mass="16026">MASNRSIELEHFEERDKRQQRSGPRRGGSGTGGGGAGPRGNGLIPSPAHSAHCSLYRTRTLQALSSEKKARKARFYRNGDRYFKGLVYAISTDRFRSFDALLVELTRSLSDNVNLPQGVRTIYTIDGSKKLTSLDELVEVPAQQA</sequence>
<dbReference type="Gene3D" id="3.10.20.230">
    <property type="entry name" value="Doublecortin domain"/>
    <property type="match status" value="1"/>
</dbReference>
<reference evidence="10" key="2">
    <citation type="submission" date="2017-12" db="EMBL/GenBank/DDBJ databases">
        <title>Genome sequence of the Bar-tailed Godwit (Limosa lapponica baueri).</title>
        <authorList>
            <person name="Lima N.C.B."/>
            <person name="Parody-Merino A.M."/>
            <person name="Battley P.F."/>
            <person name="Fidler A.E."/>
            <person name="Prosdocimi F."/>
        </authorList>
    </citation>
    <scope>NUCLEOTIDE SEQUENCE [LARGE SCALE GENOMIC DNA]</scope>
</reference>
<organism evidence="9 10">
    <name type="scientific">Limosa lapponica baueri</name>
    <dbReference type="NCBI Taxonomy" id="1758121"/>
    <lineage>
        <taxon>Eukaryota</taxon>
        <taxon>Metazoa</taxon>
        <taxon>Chordata</taxon>
        <taxon>Craniata</taxon>
        <taxon>Vertebrata</taxon>
        <taxon>Euteleostomi</taxon>
        <taxon>Archelosauria</taxon>
        <taxon>Archosauria</taxon>
        <taxon>Dinosauria</taxon>
        <taxon>Saurischia</taxon>
        <taxon>Theropoda</taxon>
        <taxon>Coelurosauria</taxon>
        <taxon>Aves</taxon>
        <taxon>Neognathae</taxon>
        <taxon>Neoaves</taxon>
        <taxon>Charadriiformes</taxon>
        <taxon>Scolopacidae</taxon>
        <taxon>Limosa</taxon>
    </lineage>
</organism>
<dbReference type="GO" id="GO:0035082">
    <property type="term" value="P:axoneme assembly"/>
    <property type="evidence" value="ECO:0007669"/>
    <property type="project" value="TreeGrafter"/>
</dbReference>
<keyword evidence="6" id="KW-0966">Cell projection</keyword>
<keyword evidence="4" id="KW-0597">Phosphoprotein</keyword>
<evidence type="ECO:0000256" key="1">
    <source>
        <dbReference type="ARBA" id="ARBA00004316"/>
    </source>
</evidence>
<dbReference type="GO" id="GO:0043005">
    <property type="term" value="C:neuron projection"/>
    <property type="evidence" value="ECO:0007669"/>
    <property type="project" value="UniProtKB-ARBA"/>
</dbReference>
<dbReference type="OrthoDB" id="1738954at2759"/>
<keyword evidence="5" id="KW-0677">Repeat</keyword>
<dbReference type="Proteomes" id="UP000233556">
    <property type="component" value="Unassembled WGS sequence"/>
</dbReference>
<evidence type="ECO:0000256" key="7">
    <source>
        <dbReference type="SAM" id="MobiDB-lite"/>
    </source>
</evidence>
<dbReference type="Pfam" id="PF03607">
    <property type="entry name" value="DCX"/>
    <property type="match status" value="1"/>
</dbReference>
<keyword evidence="10" id="KW-1185">Reference proteome</keyword>
<evidence type="ECO:0000256" key="2">
    <source>
        <dbReference type="ARBA" id="ARBA00004496"/>
    </source>
</evidence>
<dbReference type="InterPro" id="IPR003533">
    <property type="entry name" value="Doublecortin_dom"/>
</dbReference>
<evidence type="ECO:0000313" key="9">
    <source>
        <dbReference type="EMBL" id="PKU29678.1"/>
    </source>
</evidence>
<evidence type="ECO:0000256" key="4">
    <source>
        <dbReference type="ARBA" id="ARBA00022553"/>
    </source>
</evidence>
<dbReference type="GO" id="GO:0016301">
    <property type="term" value="F:kinase activity"/>
    <property type="evidence" value="ECO:0007669"/>
    <property type="project" value="UniProtKB-KW"/>
</dbReference>
<dbReference type="PROSITE" id="PS50309">
    <property type="entry name" value="DC"/>
    <property type="match status" value="1"/>
</dbReference>
<gene>
    <name evidence="9" type="ORF">llap_20018</name>
</gene>
<dbReference type="SUPFAM" id="SSF89837">
    <property type="entry name" value="Doublecortin (DC)"/>
    <property type="match status" value="1"/>
</dbReference>
<reference evidence="10" key="1">
    <citation type="submission" date="2017-11" db="EMBL/GenBank/DDBJ databases">
        <authorList>
            <person name="Lima N.C."/>
            <person name="Parody-Merino A.M."/>
            <person name="Battley P.F."/>
            <person name="Fidler A.E."/>
            <person name="Prosdocimi F."/>
        </authorList>
    </citation>
    <scope>NUCLEOTIDE SEQUENCE [LARGE SCALE GENOMIC DNA]</scope>
</reference>
<feature type="region of interest" description="Disordered" evidence="7">
    <location>
        <begin position="1"/>
        <end position="49"/>
    </location>
</feature>
<keyword evidence="3" id="KW-0963">Cytoplasm</keyword>
<dbReference type="AlphaFoldDB" id="A0A2I0T7C7"/>
<dbReference type="GO" id="GO:0035556">
    <property type="term" value="P:intracellular signal transduction"/>
    <property type="evidence" value="ECO:0007669"/>
    <property type="project" value="InterPro"/>
</dbReference>
<dbReference type="GO" id="GO:0060041">
    <property type="term" value="P:retina development in camera-type eye"/>
    <property type="evidence" value="ECO:0007669"/>
    <property type="project" value="TreeGrafter"/>
</dbReference>
<dbReference type="PANTHER" id="PTHR23005">
    <property type="entry name" value="RETINITIS PIGMENTOSA 1 PROTEIN"/>
    <property type="match status" value="1"/>
</dbReference>
<dbReference type="GO" id="GO:0007417">
    <property type="term" value="P:central nervous system development"/>
    <property type="evidence" value="ECO:0007669"/>
    <property type="project" value="UniProtKB-ARBA"/>
</dbReference>
<feature type="compositionally biased region" description="Basic and acidic residues" evidence="7">
    <location>
        <begin position="7"/>
        <end position="19"/>
    </location>
</feature>
<dbReference type="GO" id="GO:0042461">
    <property type="term" value="P:photoreceptor cell development"/>
    <property type="evidence" value="ECO:0007669"/>
    <property type="project" value="TreeGrafter"/>
</dbReference>
<evidence type="ECO:0000256" key="5">
    <source>
        <dbReference type="ARBA" id="ARBA00022737"/>
    </source>
</evidence>
<keyword evidence="9" id="KW-0808">Transferase</keyword>
<dbReference type="InterPro" id="IPR036572">
    <property type="entry name" value="Doublecortin_dom_sf"/>
</dbReference>
<evidence type="ECO:0000256" key="3">
    <source>
        <dbReference type="ARBA" id="ARBA00022490"/>
    </source>
</evidence>
<dbReference type="FunFam" id="3.10.20.230:FF:000001">
    <property type="entry name" value="serine/threonine-protein kinase DCLK1 isoform X1"/>
    <property type="match status" value="1"/>
</dbReference>
<keyword evidence="9" id="KW-0418">Kinase</keyword>
<accession>A0A2I0T7C7</accession>
<dbReference type="EMBL" id="KZ516492">
    <property type="protein sequence ID" value="PKU29678.1"/>
    <property type="molecule type" value="Genomic_DNA"/>
</dbReference>
<comment type="subcellular location">
    <subcellularLocation>
        <location evidence="1">Cell projection</location>
    </subcellularLocation>
    <subcellularLocation>
        <location evidence="2">Cytoplasm</location>
    </subcellularLocation>
</comment>
<feature type="compositionally biased region" description="Gly residues" evidence="7">
    <location>
        <begin position="25"/>
        <end position="40"/>
    </location>
</feature>
<dbReference type="GO" id="GO:0005930">
    <property type="term" value="C:axoneme"/>
    <property type="evidence" value="ECO:0007669"/>
    <property type="project" value="TreeGrafter"/>
</dbReference>
<evidence type="ECO:0000259" key="8">
    <source>
        <dbReference type="PROSITE" id="PS50309"/>
    </source>
</evidence>
<dbReference type="PANTHER" id="PTHR23005:SF4">
    <property type="entry name" value="OXYGEN-REGULATED PROTEIN 1"/>
    <property type="match status" value="1"/>
</dbReference>
<evidence type="ECO:0000256" key="6">
    <source>
        <dbReference type="ARBA" id="ARBA00023273"/>
    </source>
</evidence>
<evidence type="ECO:0000313" key="10">
    <source>
        <dbReference type="Proteomes" id="UP000233556"/>
    </source>
</evidence>
<proteinExistence type="predicted"/>
<protein>
    <submittedName>
        <fullName evidence="9">Serine threonine-protein kinase dclk2 isoform x3</fullName>
    </submittedName>
</protein>
<dbReference type="SMART" id="SM00537">
    <property type="entry name" value="DCX"/>
    <property type="match status" value="1"/>
</dbReference>
<name>A0A2I0T7C7_LIMLA</name>